<reference evidence="1 2" key="1">
    <citation type="submission" date="2022-05" db="EMBL/GenBank/DDBJ databases">
        <title>Chromosome-level reference genomes for two strains of Caenorhabditis briggsae: an improved platform for comparative genomics.</title>
        <authorList>
            <person name="Stevens L."/>
            <person name="Andersen E.C."/>
        </authorList>
    </citation>
    <scope>NUCLEOTIDE SEQUENCE [LARGE SCALE GENOMIC DNA]</scope>
    <source>
        <strain evidence="1">QX1410_ONT</strain>
        <tissue evidence="1">Whole-organism</tissue>
    </source>
</reference>
<dbReference type="AlphaFoldDB" id="A0AAE9CXR3"/>
<dbReference type="EMBL" id="CP090896">
    <property type="protein sequence ID" value="ULT84973.1"/>
    <property type="molecule type" value="Genomic_DNA"/>
</dbReference>
<evidence type="ECO:0000313" key="2">
    <source>
        <dbReference type="Proteomes" id="UP000827892"/>
    </source>
</evidence>
<evidence type="ECO:0000313" key="1">
    <source>
        <dbReference type="EMBL" id="ULT84973.1"/>
    </source>
</evidence>
<protein>
    <submittedName>
        <fullName evidence="1">Uncharacterized protein</fullName>
    </submittedName>
</protein>
<name>A0AAE9CXR3_CAEBR</name>
<gene>
    <name evidence="1" type="ORF">L3Y34_013570</name>
</gene>
<organism evidence="1 2">
    <name type="scientific">Caenorhabditis briggsae</name>
    <dbReference type="NCBI Taxonomy" id="6238"/>
    <lineage>
        <taxon>Eukaryota</taxon>
        <taxon>Metazoa</taxon>
        <taxon>Ecdysozoa</taxon>
        <taxon>Nematoda</taxon>
        <taxon>Chromadorea</taxon>
        <taxon>Rhabditida</taxon>
        <taxon>Rhabditina</taxon>
        <taxon>Rhabditomorpha</taxon>
        <taxon>Rhabditoidea</taxon>
        <taxon>Rhabditidae</taxon>
        <taxon>Peloderinae</taxon>
        <taxon>Caenorhabditis</taxon>
    </lineage>
</organism>
<sequence>MSSRVQEVQHAYSIAGFLQMKYLGGALALWRPRRRFYFAIDEIVEELVYHKSEVEFCAHREPLGTFPISSSVITLDENNHLVFILQFSSF</sequence>
<accession>A0AAE9CXR3</accession>
<dbReference type="Proteomes" id="UP000827892">
    <property type="component" value="Chromosome X"/>
</dbReference>
<proteinExistence type="predicted"/>